<dbReference type="InterPro" id="IPR015943">
    <property type="entry name" value="WD40/YVTN_repeat-like_dom_sf"/>
</dbReference>
<dbReference type="InterPro" id="IPR048954">
    <property type="entry name" value="PorZ_N"/>
</dbReference>
<accession>A0A4V2XA45</accession>
<reference evidence="3 4" key="1">
    <citation type="submission" date="2019-02" db="EMBL/GenBank/DDBJ databases">
        <title>Arundinibacter roseus gen. nov., sp. nov., a new member of the family Cytophagaceae.</title>
        <authorList>
            <person name="Szuroczki S."/>
            <person name="Khayer B."/>
            <person name="Sproer C."/>
            <person name="Toumi M."/>
            <person name="Szabo A."/>
            <person name="Felfoldi T."/>
            <person name="Schumann P."/>
            <person name="Toth E."/>
        </authorList>
    </citation>
    <scope>NUCLEOTIDE SEQUENCE [LARGE SCALE GENOMIC DNA]</scope>
    <source>
        <strain evidence="3 4">DMA-k-7a</strain>
    </source>
</reference>
<dbReference type="AlphaFoldDB" id="A0A4V2XA45"/>
<gene>
    <name evidence="3" type="ORF">EZE20_09860</name>
</gene>
<comment type="caution">
    <text evidence="3">The sequence shown here is derived from an EMBL/GenBank/DDBJ whole genome shotgun (WGS) entry which is preliminary data.</text>
</comment>
<dbReference type="InterPro" id="IPR011110">
    <property type="entry name" value="Reg_prop"/>
</dbReference>
<keyword evidence="1" id="KW-0732">Signal</keyword>
<keyword evidence="4" id="KW-1185">Reference proteome</keyword>
<dbReference type="NCBIfam" id="TIGR04183">
    <property type="entry name" value="Por_Secre_tail"/>
    <property type="match status" value="1"/>
</dbReference>
<evidence type="ECO:0000313" key="4">
    <source>
        <dbReference type="Proteomes" id="UP000295706"/>
    </source>
</evidence>
<dbReference type="InterPro" id="IPR026444">
    <property type="entry name" value="Secre_tail"/>
</dbReference>
<dbReference type="Pfam" id="PF07494">
    <property type="entry name" value="Reg_prop"/>
    <property type="match status" value="1"/>
</dbReference>
<dbReference type="Gene3D" id="2.130.10.10">
    <property type="entry name" value="YVTN repeat-like/Quinoprotein amine dehydrogenase"/>
    <property type="match status" value="1"/>
</dbReference>
<dbReference type="RefSeq" id="WP_132117038.1">
    <property type="nucleotide sequence ID" value="NZ_SMJU01000005.1"/>
</dbReference>
<dbReference type="Proteomes" id="UP000295706">
    <property type="component" value="Unassembled WGS sequence"/>
</dbReference>
<proteinExistence type="predicted"/>
<evidence type="ECO:0000256" key="1">
    <source>
        <dbReference type="SAM" id="SignalP"/>
    </source>
</evidence>
<protein>
    <submittedName>
        <fullName evidence="3">T9SS type A sorting domain-containing protein</fullName>
    </submittedName>
</protein>
<dbReference type="PROSITE" id="PS51257">
    <property type="entry name" value="PROKAR_LIPOPROTEIN"/>
    <property type="match status" value="1"/>
</dbReference>
<dbReference type="OrthoDB" id="9807410at2"/>
<dbReference type="EMBL" id="SMJU01000005">
    <property type="protein sequence ID" value="TDB66055.1"/>
    <property type="molecule type" value="Genomic_DNA"/>
</dbReference>
<dbReference type="SUPFAM" id="SSF101898">
    <property type="entry name" value="NHL repeat"/>
    <property type="match status" value="1"/>
</dbReference>
<evidence type="ECO:0000313" key="3">
    <source>
        <dbReference type="EMBL" id="TDB66055.1"/>
    </source>
</evidence>
<feature type="domain" description="PorZ N-terminal beta-propeller" evidence="2">
    <location>
        <begin position="48"/>
        <end position="212"/>
    </location>
</feature>
<feature type="signal peptide" evidence="1">
    <location>
        <begin position="1"/>
        <end position="20"/>
    </location>
</feature>
<organism evidence="3 4">
    <name type="scientific">Arundinibacter roseus</name>
    <dbReference type="NCBI Taxonomy" id="2070510"/>
    <lineage>
        <taxon>Bacteria</taxon>
        <taxon>Pseudomonadati</taxon>
        <taxon>Bacteroidota</taxon>
        <taxon>Cytophagia</taxon>
        <taxon>Cytophagales</taxon>
        <taxon>Spirosomataceae</taxon>
        <taxon>Arundinibacter</taxon>
    </lineage>
</organism>
<name>A0A4V2XA45_9BACT</name>
<dbReference type="Pfam" id="PF21544">
    <property type="entry name" value="PorZ_N_b_propeller"/>
    <property type="match status" value="1"/>
</dbReference>
<feature type="chain" id="PRO_5020396323" evidence="1">
    <location>
        <begin position="21"/>
        <end position="607"/>
    </location>
</feature>
<sequence length="607" mass="66924">MKKLFLCFLGVIISCIGVFAQQEVPLNGWKTHFNYLSAQRLIQIQNRLYCSSYNSFFSFEPTTQNITLFSKLDGLHDTGISSLAWNPAQQLLLIGYRSGLLDLVSVEENGTLGEIREWTFLRDAANLPANRQIRDIVFREDLAYLATSFGVVVVDPARRQVMESYRAIGPNGTIVAVNQIAFMADSLFVLTPTGILGTSMNETLNRQFYENWRAVPFQHSPTSLAVFQEALYAGVAGSGIYRRSNRDWQLIYPNSGRRFSLRTHNDRLMATLDDRVLILNPQDQVTAFRHALLTSPQDALLDAANNLWVADAKAGLVGNFGGNFQSYSPLTADTTLPARTDSIILDRNGLSWTRLPLRLGGGILVQNPVSGAQRYLSVSPANGALPSSQINSLSQDRDGRIWFAADRGVGYFVPEGVLSGGNVQATYPIFGQRRLLSTQTSRAIVTEPGNRKWIGTNEGLYLFNPDGTRLLRHFTAVNSPLPSQEVRGLFLDEAEGQLFIETPSGMVSYRTDATSPSTSVESVLIFPNPVRPDYQGLVGFKNVPDQTVVKVTDLSGRLVFETRSQGGTASWDLRDYTGRRARGGIYLVLLTAADGSESKAGKLAIVE</sequence>
<evidence type="ECO:0000259" key="2">
    <source>
        <dbReference type="Pfam" id="PF21544"/>
    </source>
</evidence>